<keyword evidence="3" id="KW-1185">Reference proteome</keyword>
<dbReference type="EMBL" id="MU005573">
    <property type="protein sequence ID" value="KAF2688576.1"/>
    <property type="molecule type" value="Genomic_DNA"/>
</dbReference>
<organism evidence="2 3">
    <name type="scientific">Lentithecium fluviatile CBS 122367</name>
    <dbReference type="NCBI Taxonomy" id="1168545"/>
    <lineage>
        <taxon>Eukaryota</taxon>
        <taxon>Fungi</taxon>
        <taxon>Dikarya</taxon>
        <taxon>Ascomycota</taxon>
        <taxon>Pezizomycotina</taxon>
        <taxon>Dothideomycetes</taxon>
        <taxon>Pleosporomycetidae</taxon>
        <taxon>Pleosporales</taxon>
        <taxon>Massarineae</taxon>
        <taxon>Lentitheciaceae</taxon>
        <taxon>Lentithecium</taxon>
    </lineage>
</organism>
<feature type="region of interest" description="Disordered" evidence="1">
    <location>
        <begin position="111"/>
        <end position="150"/>
    </location>
</feature>
<evidence type="ECO:0000313" key="3">
    <source>
        <dbReference type="Proteomes" id="UP000799291"/>
    </source>
</evidence>
<evidence type="ECO:0000313" key="2">
    <source>
        <dbReference type="EMBL" id="KAF2688576.1"/>
    </source>
</evidence>
<reference evidence="2" key="1">
    <citation type="journal article" date="2020" name="Stud. Mycol.">
        <title>101 Dothideomycetes genomes: a test case for predicting lifestyles and emergence of pathogens.</title>
        <authorList>
            <person name="Haridas S."/>
            <person name="Albert R."/>
            <person name="Binder M."/>
            <person name="Bloem J."/>
            <person name="Labutti K."/>
            <person name="Salamov A."/>
            <person name="Andreopoulos B."/>
            <person name="Baker S."/>
            <person name="Barry K."/>
            <person name="Bills G."/>
            <person name="Bluhm B."/>
            <person name="Cannon C."/>
            <person name="Castanera R."/>
            <person name="Culley D."/>
            <person name="Daum C."/>
            <person name="Ezra D."/>
            <person name="Gonzalez J."/>
            <person name="Henrissat B."/>
            <person name="Kuo A."/>
            <person name="Liang C."/>
            <person name="Lipzen A."/>
            <person name="Lutzoni F."/>
            <person name="Magnuson J."/>
            <person name="Mondo S."/>
            <person name="Nolan M."/>
            <person name="Ohm R."/>
            <person name="Pangilinan J."/>
            <person name="Park H.-J."/>
            <person name="Ramirez L."/>
            <person name="Alfaro M."/>
            <person name="Sun H."/>
            <person name="Tritt A."/>
            <person name="Yoshinaga Y."/>
            <person name="Zwiers L.-H."/>
            <person name="Turgeon B."/>
            <person name="Goodwin S."/>
            <person name="Spatafora J."/>
            <person name="Crous P."/>
            <person name="Grigoriev I."/>
        </authorList>
    </citation>
    <scope>NUCLEOTIDE SEQUENCE</scope>
    <source>
        <strain evidence="2">CBS 122367</strain>
    </source>
</reference>
<proteinExistence type="predicted"/>
<sequence length="150" mass="15507">MWEIVGAITTAAATKLSGPPAPPITALSGRSCLTALLRASAKPRMRLCQSQRRVGVLTADLASHVRHFASPPIGSADLCTGVLEPQLQQRRPAQTPSASLDCLDASLFVSPPHAPGNAHEPHRGRSPATLPNSPSCHSGLGASRIASGLV</sequence>
<dbReference type="AlphaFoldDB" id="A0A6G1JDL8"/>
<gene>
    <name evidence="2" type="ORF">K458DRAFT_384758</name>
</gene>
<protein>
    <submittedName>
        <fullName evidence="2">Uncharacterized protein</fullName>
    </submittedName>
</protein>
<dbReference type="Proteomes" id="UP000799291">
    <property type="component" value="Unassembled WGS sequence"/>
</dbReference>
<accession>A0A6G1JDL8</accession>
<name>A0A6G1JDL8_9PLEO</name>
<evidence type="ECO:0000256" key="1">
    <source>
        <dbReference type="SAM" id="MobiDB-lite"/>
    </source>
</evidence>